<dbReference type="PANTHER" id="PTHR43691:SF15">
    <property type="entry name" value="PHOSPHORYLASE, PUTATIVE-RELATED"/>
    <property type="match status" value="1"/>
</dbReference>
<dbReference type="Gene3D" id="3.40.50.1580">
    <property type="entry name" value="Nucleoside phosphorylase domain"/>
    <property type="match status" value="1"/>
</dbReference>
<gene>
    <name evidence="2" type="ORF">A3J47_02630</name>
</gene>
<dbReference type="SUPFAM" id="SSF53167">
    <property type="entry name" value="Purine and uridine phosphorylases"/>
    <property type="match status" value="1"/>
</dbReference>
<dbReference type="Pfam" id="PF01048">
    <property type="entry name" value="PNP_UDP_1"/>
    <property type="match status" value="1"/>
</dbReference>
<dbReference type="Proteomes" id="UP000176581">
    <property type="component" value="Unassembled WGS sequence"/>
</dbReference>
<evidence type="ECO:0000313" key="3">
    <source>
        <dbReference type="Proteomes" id="UP000176581"/>
    </source>
</evidence>
<dbReference type="EMBL" id="MGJV01000019">
    <property type="protein sequence ID" value="OGN14872.1"/>
    <property type="molecule type" value="Genomic_DNA"/>
</dbReference>
<dbReference type="CDD" id="cd00436">
    <property type="entry name" value="UP_TbUP-like"/>
    <property type="match status" value="1"/>
</dbReference>
<dbReference type="GO" id="GO:0006218">
    <property type="term" value="P:uridine catabolic process"/>
    <property type="evidence" value="ECO:0007669"/>
    <property type="project" value="TreeGrafter"/>
</dbReference>
<feature type="domain" description="Nucleoside phosphorylase" evidence="1">
    <location>
        <begin position="34"/>
        <end position="312"/>
    </location>
</feature>
<dbReference type="PANTHER" id="PTHR43691">
    <property type="entry name" value="URIDINE PHOSPHORYLASE"/>
    <property type="match status" value="1"/>
</dbReference>
<dbReference type="AlphaFoldDB" id="A0A1F8FP65"/>
<accession>A0A1F8FP65</accession>
<protein>
    <recommendedName>
        <fullName evidence="1">Nucleoside phosphorylase domain-containing protein</fullName>
    </recommendedName>
</protein>
<dbReference type="InterPro" id="IPR000845">
    <property type="entry name" value="Nucleoside_phosphorylase_d"/>
</dbReference>
<organism evidence="2 3">
    <name type="scientific">Candidatus Yanofskybacteria bacterium RIFCSPHIGHO2_02_FULL_43_22</name>
    <dbReference type="NCBI Taxonomy" id="1802681"/>
    <lineage>
        <taxon>Bacteria</taxon>
        <taxon>Candidatus Yanofskyibacteriota</taxon>
    </lineage>
</organism>
<dbReference type="InterPro" id="IPR035994">
    <property type="entry name" value="Nucleoside_phosphorylase_sf"/>
</dbReference>
<name>A0A1F8FP65_9BACT</name>
<dbReference type="GO" id="GO:0004850">
    <property type="term" value="F:uridine phosphorylase activity"/>
    <property type="evidence" value="ECO:0007669"/>
    <property type="project" value="TreeGrafter"/>
</dbReference>
<sequence>MKNKARSSQLIMSDDGTLYHIHLKKSDKVPPNILIMGADSRVDEVASHFDGINFRHRNPKRSEFYTIAGTYKGVPVAAMSIGIGLDNMETAINELHALFEYDHETNMWLPETVSWPENKPKVNIVRVGTCGTSLPEIPAGALAISKYAIGLDNLGAYYPLPPTRTYSFTGPLARIEKKFLKTVVGKVNPITYCSLASPNAVYALLESVETLGENRNIVCGITTASPGFFGPEGRQIGRISTAFGPEEFRQIIQSFDVDGHRIVNHEMETSILFRLGYEQLGYNVGAICLVVDNLATDEVMAGDEAKERMNICIRVALESLVQLSQN</sequence>
<comment type="caution">
    <text evidence="2">The sequence shown here is derived from an EMBL/GenBank/DDBJ whole genome shotgun (WGS) entry which is preliminary data.</text>
</comment>
<evidence type="ECO:0000259" key="1">
    <source>
        <dbReference type="Pfam" id="PF01048"/>
    </source>
</evidence>
<proteinExistence type="predicted"/>
<evidence type="ECO:0000313" key="2">
    <source>
        <dbReference type="EMBL" id="OGN14872.1"/>
    </source>
</evidence>
<reference evidence="2 3" key="1">
    <citation type="journal article" date="2016" name="Nat. Commun.">
        <title>Thousands of microbial genomes shed light on interconnected biogeochemical processes in an aquifer system.</title>
        <authorList>
            <person name="Anantharaman K."/>
            <person name="Brown C.T."/>
            <person name="Hug L.A."/>
            <person name="Sharon I."/>
            <person name="Castelle C.J."/>
            <person name="Probst A.J."/>
            <person name="Thomas B.C."/>
            <person name="Singh A."/>
            <person name="Wilkins M.J."/>
            <person name="Karaoz U."/>
            <person name="Brodie E.L."/>
            <person name="Williams K.H."/>
            <person name="Hubbard S.S."/>
            <person name="Banfield J.F."/>
        </authorList>
    </citation>
    <scope>NUCLEOTIDE SEQUENCE [LARGE SCALE GENOMIC DNA]</scope>
</reference>
<dbReference type="GO" id="GO:0005829">
    <property type="term" value="C:cytosol"/>
    <property type="evidence" value="ECO:0007669"/>
    <property type="project" value="TreeGrafter"/>
</dbReference>